<dbReference type="InterPro" id="IPR012206">
    <property type="entry name" value="Fd_FixX"/>
</dbReference>
<gene>
    <name evidence="12" type="ORF">AOQ71_04210</name>
</gene>
<dbReference type="EMBL" id="LJYG01000019">
    <property type="protein sequence ID" value="KRQ17062.1"/>
    <property type="molecule type" value="Genomic_DNA"/>
</dbReference>
<evidence type="ECO:0000256" key="5">
    <source>
        <dbReference type="ARBA" id="ARBA00022723"/>
    </source>
</evidence>
<dbReference type="PANTHER" id="PTHR43082">
    <property type="entry name" value="FERREDOXIN-LIKE"/>
    <property type="match status" value="1"/>
</dbReference>
<sequence length="98" mass="10997">MSIELAMRVEDKLFNNRYLVDTGRPHIKVRPHAKPSPQLLSMLKACPARCYELSEQGQVEATVDGCIECGTCRVICEESGDIEWSYPRGGYGVLFKFG</sequence>
<dbReference type="SUPFAM" id="SSF54862">
    <property type="entry name" value="4Fe-4S ferredoxins"/>
    <property type="match status" value="1"/>
</dbReference>
<name>A0A0R3E4C7_9BRAD</name>
<comment type="similarity">
    <text evidence="2">To ferredoxins from P.putida and C.tartarivorum, ferredoxin I from A.vinelandii, ferredoxin II from D.desulfuricans.</text>
</comment>
<evidence type="ECO:0000256" key="7">
    <source>
        <dbReference type="ARBA" id="ARBA00023004"/>
    </source>
</evidence>
<keyword evidence="5 10" id="KW-0479">Metal-binding</keyword>
<keyword evidence="9" id="KW-0535">Nitrogen fixation</keyword>
<keyword evidence="6 10" id="KW-0249">Electron transport</keyword>
<dbReference type="PROSITE" id="PS51379">
    <property type="entry name" value="4FE4S_FER_2"/>
    <property type="match status" value="1"/>
</dbReference>
<dbReference type="PROSITE" id="PS00198">
    <property type="entry name" value="4FE4S_FER_1"/>
    <property type="match status" value="1"/>
</dbReference>
<evidence type="ECO:0000256" key="6">
    <source>
        <dbReference type="ARBA" id="ARBA00022982"/>
    </source>
</evidence>
<proteinExistence type="predicted"/>
<evidence type="ECO:0000259" key="11">
    <source>
        <dbReference type="PROSITE" id="PS51379"/>
    </source>
</evidence>
<keyword evidence="8 10" id="KW-0411">Iron-sulfur</keyword>
<dbReference type="Gene3D" id="3.30.70.20">
    <property type="match status" value="1"/>
</dbReference>
<reference evidence="12 13" key="1">
    <citation type="submission" date="2015-09" db="EMBL/GenBank/DDBJ databases">
        <title>Draft Genome Sequence of Bradyrhizobium manausense Strain BR 3351T, a Novel Symbiotic Nitrogen-Fixing Alphaproteobacterium Isolated from Brazilian Amazon Rain Forest.</title>
        <authorList>
            <person name="De Araujo J.L."/>
            <person name="Zilli J.E."/>
        </authorList>
    </citation>
    <scope>NUCLEOTIDE SEQUENCE [LARGE SCALE GENOMIC DNA]</scope>
    <source>
        <strain evidence="12 13">BR3351</strain>
    </source>
</reference>
<dbReference type="Pfam" id="PF05187">
    <property type="entry name" value="Fer4_ETF_QO"/>
    <property type="match status" value="1"/>
</dbReference>
<keyword evidence="7 10" id="KW-0408">Iron</keyword>
<dbReference type="PIRSF" id="PIRSF036548">
    <property type="entry name" value="Fdx_FixX"/>
    <property type="match status" value="1"/>
</dbReference>
<dbReference type="InterPro" id="IPR007859">
    <property type="entry name" value="ETF-QO/FixX_C"/>
</dbReference>
<dbReference type="Proteomes" id="UP000051936">
    <property type="component" value="Unassembled WGS sequence"/>
</dbReference>
<dbReference type="STRING" id="989370.AOQ71_04210"/>
<organism evidence="12 13">
    <name type="scientific">Bradyrhizobium manausense</name>
    <dbReference type="NCBI Taxonomy" id="989370"/>
    <lineage>
        <taxon>Bacteria</taxon>
        <taxon>Pseudomonadati</taxon>
        <taxon>Pseudomonadota</taxon>
        <taxon>Alphaproteobacteria</taxon>
        <taxon>Hyphomicrobiales</taxon>
        <taxon>Nitrobacteraceae</taxon>
        <taxon>Bradyrhizobium</taxon>
    </lineage>
</organism>
<comment type="function">
    <text evidence="1 10">Could be a 3Fe-4S cluster-containing protein.</text>
</comment>
<evidence type="ECO:0000313" key="13">
    <source>
        <dbReference type="Proteomes" id="UP000051936"/>
    </source>
</evidence>
<comment type="caution">
    <text evidence="12">The sequence shown here is derived from an EMBL/GenBank/DDBJ whole genome shotgun (WGS) entry which is preliminary data.</text>
</comment>
<evidence type="ECO:0000256" key="1">
    <source>
        <dbReference type="ARBA" id="ARBA00003208"/>
    </source>
</evidence>
<dbReference type="InterPro" id="IPR017896">
    <property type="entry name" value="4Fe4S_Fe-S-bd"/>
</dbReference>
<dbReference type="OrthoDB" id="9800260at2"/>
<keyword evidence="13" id="KW-1185">Reference proteome</keyword>
<dbReference type="RefSeq" id="WP_057742240.1">
    <property type="nucleotide sequence ID" value="NZ_LJYG01000019.1"/>
</dbReference>
<protein>
    <recommendedName>
        <fullName evidence="3 10">Ferredoxin-like protein</fullName>
    </recommendedName>
</protein>
<evidence type="ECO:0000313" key="12">
    <source>
        <dbReference type="EMBL" id="KRQ17062.1"/>
    </source>
</evidence>
<dbReference type="GO" id="GO:0051536">
    <property type="term" value="F:iron-sulfur cluster binding"/>
    <property type="evidence" value="ECO:0007669"/>
    <property type="project" value="UniProtKB-KW"/>
</dbReference>
<keyword evidence="4 10" id="KW-0813">Transport</keyword>
<evidence type="ECO:0000256" key="2">
    <source>
        <dbReference type="ARBA" id="ARBA00009192"/>
    </source>
</evidence>
<dbReference type="GO" id="GO:0005506">
    <property type="term" value="F:iron ion binding"/>
    <property type="evidence" value="ECO:0007669"/>
    <property type="project" value="UniProtKB-UniRule"/>
</dbReference>
<evidence type="ECO:0000256" key="3">
    <source>
        <dbReference type="ARBA" id="ARBA00020378"/>
    </source>
</evidence>
<evidence type="ECO:0000256" key="10">
    <source>
        <dbReference type="PIRNR" id="PIRNR036548"/>
    </source>
</evidence>
<evidence type="ECO:0000256" key="4">
    <source>
        <dbReference type="ARBA" id="ARBA00022448"/>
    </source>
</evidence>
<accession>A0A0R3E4C7</accession>
<dbReference type="AlphaFoldDB" id="A0A0R3E4C7"/>
<evidence type="ECO:0000256" key="9">
    <source>
        <dbReference type="ARBA" id="ARBA00023231"/>
    </source>
</evidence>
<dbReference type="InterPro" id="IPR017900">
    <property type="entry name" value="4Fe4S_Fe_S_CS"/>
</dbReference>
<feature type="domain" description="4Fe-4S ferredoxin-type" evidence="11">
    <location>
        <begin position="57"/>
        <end position="87"/>
    </location>
</feature>
<dbReference type="PANTHER" id="PTHR43082:SF3">
    <property type="entry name" value="FERREDOXIN-LIKE PROTEIN YDIT"/>
    <property type="match status" value="1"/>
</dbReference>
<evidence type="ECO:0000256" key="8">
    <source>
        <dbReference type="ARBA" id="ARBA00023014"/>
    </source>
</evidence>